<dbReference type="FunFam" id="1.25.10.10:FF:000262">
    <property type="entry name" value="HEAT repeat-containing protein 5B"/>
    <property type="match status" value="1"/>
</dbReference>
<dbReference type="GO" id="GO:0030136">
    <property type="term" value="C:clathrin-coated vesicle"/>
    <property type="evidence" value="ECO:0007669"/>
    <property type="project" value="UniProtKB-SubCell"/>
</dbReference>
<name>A0A7K6VA44_9PASS</name>
<dbReference type="PANTHER" id="PTHR21663:SF2">
    <property type="entry name" value="HEAT REPEAT-CONTAINING PROTEIN 5B"/>
    <property type="match status" value="1"/>
</dbReference>
<keyword evidence="10" id="KW-1185">Reference proteome</keyword>
<dbReference type="EMBL" id="VZRX01011078">
    <property type="protein sequence ID" value="NWX31310.1"/>
    <property type="molecule type" value="Genomic_DNA"/>
</dbReference>
<dbReference type="FunFam" id="1.25.10.10:FF:000203">
    <property type="entry name" value="HEAT repeat containing 5B"/>
    <property type="match status" value="1"/>
</dbReference>
<dbReference type="InterPro" id="IPR046837">
    <property type="entry name" value="Laa1/Sip1/HEATR5-like_HEAT"/>
</dbReference>
<dbReference type="GO" id="GO:0030139">
    <property type="term" value="C:endocytic vesicle"/>
    <property type="evidence" value="ECO:0007669"/>
    <property type="project" value="TreeGrafter"/>
</dbReference>
<dbReference type="GO" id="GO:0006897">
    <property type="term" value="P:endocytosis"/>
    <property type="evidence" value="ECO:0007669"/>
    <property type="project" value="TreeGrafter"/>
</dbReference>
<evidence type="ECO:0000256" key="3">
    <source>
        <dbReference type="ARBA" id="ARBA00022448"/>
    </source>
</evidence>
<dbReference type="Pfam" id="PF20210">
    <property type="entry name" value="Laa1_Sip1_HTR5"/>
    <property type="match status" value="1"/>
</dbReference>
<evidence type="ECO:0000256" key="8">
    <source>
        <dbReference type="SAM" id="MobiDB-lite"/>
    </source>
</evidence>
<dbReference type="Gene3D" id="1.25.10.10">
    <property type="entry name" value="Leucine-rich Repeat Variant"/>
    <property type="match status" value="3"/>
</dbReference>
<feature type="non-terminal residue" evidence="9">
    <location>
        <position position="1"/>
    </location>
</feature>
<dbReference type="Proteomes" id="UP000579558">
    <property type="component" value="Unassembled WGS sequence"/>
</dbReference>
<dbReference type="GO" id="GO:0005794">
    <property type="term" value="C:Golgi apparatus"/>
    <property type="evidence" value="ECO:0007669"/>
    <property type="project" value="TreeGrafter"/>
</dbReference>
<dbReference type="GO" id="GO:0015031">
    <property type="term" value="P:protein transport"/>
    <property type="evidence" value="ECO:0007669"/>
    <property type="project" value="UniProtKB-KW"/>
</dbReference>
<evidence type="ECO:0000313" key="9">
    <source>
        <dbReference type="EMBL" id="NWX31310.1"/>
    </source>
</evidence>
<dbReference type="SUPFAM" id="SSF48371">
    <property type="entry name" value="ARM repeat"/>
    <property type="match status" value="2"/>
</dbReference>
<keyword evidence="4" id="KW-0677">Repeat</keyword>
<dbReference type="PANTHER" id="PTHR21663">
    <property type="entry name" value="HYPOTHETICAL HEAT DOMAIN-CONTAINING"/>
    <property type="match status" value="1"/>
</dbReference>
<keyword evidence="5" id="KW-0653">Protein transport</keyword>
<dbReference type="OrthoDB" id="192608at2759"/>
<evidence type="ECO:0000256" key="6">
    <source>
        <dbReference type="ARBA" id="ARBA00023329"/>
    </source>
</evidence>
<reference evidence="9 10" key="1">
    <citation type="submission" date="2019-09" db="EMBL/GenBank/DDBJ databases">
        <title>Bird 10,000 Genomes (B10K) Project - Family phase.</title>
        <authorList>
            <person name="Zhang G."/>
        </authorList>
    </citation>
    <scope>NUCLEOTIDE SEQUENCE [LARGE SCALE GENOMIC DNA]</scope>
    <source>
        <strain evidence="9">B10K-DU-029-75</strain>
    </source>
</reference>
<evidence type="ECO:0000256" key="2">
    <source>
        <dbReference type="ARBA" id="ARBA00008304"/>
    </source>
</evidence>
<dbReference type="InterPro" id="IPR011989">
    <property type="entry name" value="ARM-like"/>
</dbReference>
<keyword evidence="3" id="KW-0813">Transport</keyword>
<evidence type="ECO:0000256" key="5">
    <source>
        <dbReference type="ARBA" id="ARBA00022927"/>
    </source>
</evidence>
<dbReference type="GO" id="GO:0005829">
    <property type="term" value="C:cytosol"/>
    <property type="evidence" value="ECO:0007669"/>
    <property type="project" value="GOC"/>
</dbReference>
<feature type="non-terminal residue" evidence="9">
    <location>
        <position position="2073"/>
    </location>
</feature>
<accession>A0A7K6VA44</accession>
<feature type="region of interest" description="Disordered" evidence="8">
    <location>
        <begin position="1683"/>
        <end position="1704"/>
    </location>
</feature>
<gene>
    <name evidence="9" type="primary">Heatr5b</name>
    <name evidence="9" type="ORF">NOTCIN_R10544</name>
</gene>
<organism evidence="9 10">
    <name type="scientific">Notiomystis cincta</name>
    <dbReference type="NCBI Taxonomy" id="366454"/>
    <lineage>
        <taxon>Eukaryota</taxon>
        <taxon>Metazoa</taxon>
        <taxon>Chordata</taxon>
        <taxon>Craniata</taxon>
        <taxon>Vertebrata</taxon>
        <taxon>Euteleostomi</taxon>
        <taxon>Archelosauria</taxon>
        <taxon>Archosauria</taxon>
        <taxon>Dinosauria</taxon>
        <taxon>Saurischia</taxon>
        <taxon>Theropoda</taxon>
        <taxon>Coelurosauria</taxon>
        <taxon>Aves</taxon>
        <taxon>Neognathae</taxon>
        <taxon>Neoaves</taxon>
        <taxon>Telluraves</taxon>
        <taxon>Australaves</taxon>
        <taxon>Passeriformes</taxon>
        <taxon>Notiomystidae</taxon>
        <taxon>Notiomystis</taxon>
    </lineage>
</organism>
<comment type="caution">
    <text evidence="9">The sequence shown here is derived from an EMBL/GenBank/DDBJ whole genome shotgun (WGS) entry which is preliminary data.</text>
</comment>
<evidence type="ECO:0000256" key="4">
    <source>
        <dbReference type="ARBA" id="ARBA00022737"/>
    </source>
</evidence>
<dbReference type="Pfam" id="PF25468">
    <property type="entry name" value="HEAT_HEATR5A"/>
    <property type="match status" value="1"/>
</dbReference>
<evidence type="ECO:0000256" key="1">
    <source>
        <dbReference type="ARBA" id="ARBA00004132"/>
    </source>
</evidence>
<evidence type="ECO:0000256" key="7">
    <source>
        <dbReference type="ARBA" id="ARBA00070809"/>
    </source>
</evidence>
<dbReference type="FunFam" id="1.25.10.10:FF:000202">
    <property type="entry name" value="HEAT repeat-containing protein 5B isoform X1"/>
    <property type="match status" value="1"/>
</dbReference>
<dbReference type="GO" id="GO:0016020">
    <property type="term" value="C:membrane"/>
    <property type="evidence" value="ECO:0007669"/>
    <property type="project" value="TreeGrafter"/>
</dbReference>
<sequence length="2073" mass="224621">MELAHSLLLNEEALAQITEAKRPVFIFEWLRFLDKVLVAANKTDVKEKQKKLVEQLTGLISSSPGPPTRKLLAKNLAALYSIGDTFTVFQTLDKCNDIIKSKDDTAAYLPTKLAAVACVGAFYEKMGRMLGSSFPETVNNLLKSLKSAESQGRSEILMSLQKVLSGLGGAAASCHRDIYKNARSLLTDRAMAVRCAVAKCLLELQNEAVFMWTAELENVATLCFKALENSNYGVRVAVSKLLGTVMATALIPKQATVMRQNVKRATLEEVLELMATGFLRGGSGFLKSGGEMLKVGGSVNREVRVGVTQAYVVFVTTLGGQWLERNFATFLSHVLDLVSHPRATQTHVEAVYSRRCVSFILRATVGSLLGEKAQIAAAKEICQAIGKQMKAVEAVVNDANSENKSGAADVAASQHVMVCALQELGSLVQSLNATASPLIQEPSIGLLETVTSVLLHPSMAARLAAAWCLRCVAVALPFQLTPFLDRCAERLNNLKTSPEAVSGYSFAMAALLGGVHQCPLGIPHAKGKMVVSIAEDLLRTAAQNSRLSLQRTQAGWLLLGALMTLGPSVVRYHLPKMLLLWRNVFPRSLKELEAEKARGDSFTWQVTLEGRAGALCAMRSFVAHCPELLTEDVIRKLMTPIECAMTMMSHIPSVIKAHGAHLKASAAMVRLRLYDILALLPPKTYEGSFNALLRELVAEFTLTDNSANTTTSLLRSLCHYDDSVLLGSWLQETDHKSIEDQLQPNSASGSGALEHDPSSIYLRIPAGEAVPGPLPLGVSVIDASVALFGVVFPHVSYKHRLQMLDHFAECVKQAKGVRQQAVQLNIFTAVLSALKGLAENKSTLGPEEVRKSALTLVMGALDNPNPILRCAAGEALGRMAQVVGEASFIARMAQYSFDKLKSARDVVSRTGHSLALGCLHRYVGGIGSGQHLKTSVSILLALAQDGTSPEVQTWSLHSLALIVDSSGPMYRGYVEPTLSLVLTLLLTVPPSHTEVHQCLGRCLGAIITTVGPELQGNGATISTIRSSCLVGCAITQDHSDSLVQAAAISCLQQLHMFAPRHVNLSSLVHSLCVHLCSSHLLLRRAAVACLRQLAQREASEVCEYARSLARSAGDSESGGSNMNPFAPGAGSRRDAHSRHQGVTMTETGLEGVLFGMLDRETDRKLCSDIHDTLGHMLSSLAVENLSHWLMLCKDVLAASSDMSTAAPLGGGKDEESEKKDEMDDDTMFTTLGEEDKSKPSVAPRWATRVFAADCLCRVVMLCENANKAHFDLALARSARLKNPKNDFLVLHLSDLIRMAFMAATDHSNQLRMAGLQALEDIIKKFASVPEPEFPGHVILEQYQANVGAALRPAFSQDTPSDITAKACQVCSAWIGSGVVSDLNDLRRVHNLLVSSLDKVQAGKGSCSQLYRESATTMEKLAVLKAWAEVYVVAMKIKKEAETKPKRVLKSTEEDEDDFGTVDELPPDSLITLVQPELPALSRLWLAALKDYALLTLPAEFATQLPPDGGAFYTPETIDTARLHYRNSWAPILHAVALWLNSTGFNVSESTEETAAAMPNSQKRATSIMLNQTPGTPPTTKSLPEINKDRMHLILGVSIQFLCSPRPEEPVEHVTSCLQALHTLLDSPCARIHIAEDQLLGVELLSVLHRLLLTWDPPSVQLLVTGVVQQIVRAAQDYLQEKRNALNEDDNEEKENPLALGEGGESGGLVPGKSLVFAAMELLMFILVRHMPHLSSKVSDSPSHVAAKSHLSEESARLVAATVNILSDLPSLCSPAGCMTILPTILFLITRVLKETAVKSADNQVPPPVTAALQGIKTIVTLPTVKTDETQKQWTGLIRSTLASILEDSQPEASKPILDEVSILTAIALFLWSASTEIIGVQSLQNGCMNRFRSALNSSDPWVQAKCYQLLLSVFQHTNRALSTPYIHSLAPIMVEKLKAVERSRPNNNLELLAVQEGIKVLETLVALGEEQNRVQLLALLVPTLISYLLNENAFASASTASKDLHEFALQNLMHIGPLYPHAFKTVMGAAPELKTRLETAVRASQASKAKAAARQPPPTVHSTPTIKLKTSFF</sequence>
<evidence type="ECO:0000313" key="10">
    <source>
        <dbReference type="Proteomes" id="UP000579558"/>
    </source>
</evidence>
<dbReference type="GO" id="GO:0042147">
    <property type="term" value="P:retrograde transport, endosome to Golgi"/>
    <property type="evidence" value="ECO:0007669"/>
    <property type="project" value="TreeGrafter"/>
</dbReference>
<dbReference type="InterPro" id="IPR016024">
    <property type="entry name" value="ARM-type_fold"/>
</dbReference>
<proteinExistence type="inferred from homology"/>
<feature type="region of interest" description="Disordered" evidence="8">
    <location>
        <begin position="1203"/>
        <end position="1222"/>
    </location>
</feature>
<dbReference type="InterPro" id="IPR040108">
    <property type="entry name" value="Laa1/Sip1/HEATR5"/>
</dbReference>
<feature type="compositionally biased region" description="Basic and acidic residues" evidence="8">
    <location>
        <begin position="1211"/>
        <end position="1221"/>
    </location>
</feature>
<comment type="similarity">
    <text evidence="2">Belongs to the HEATR5 family.</text>
</comment>
<feature type="region of interest" description="Disordered" evidence="8">
    <location>
        <begin position="1111"/>
        <end position="1141"/>
    </location>
</feature>
<keyword evidence="6" id="KW-0968">Cytoplasmic vesicle</keyword>
<comment type="subcellular location">
    <subcellularLocation>
        <location evidence="1">Cytoplasmic vesicle</location>
        <location evidence="1">Clathrin-coated vesicle</location>
    </subcellularLocation>
</comment>
<protein>
    <recommendedName>
        <fullName evidence="7">HEAT repeat-containing protein 5B</fullName>
    </recommendedName>
</protein>